<dbReference type="Pfam" id="PF04264">
    <property type="entry name" value="YceI"/>
    <property type="match status" value="1"/>
</dbReference>
<protein>
    <recommendedName>
        <fullName evidence="1">Lipid/polyisoprenoid-binding YceI-like domain-containing protein</fullName>
    </recommendedName>
</protein>
<dbReference type="Proteomes" id="UP000231019">
    <property type="component" value="Unassembled WGS sequence"/>
</dbReference>
<comment type="caution">
    <text evidence="2">The sequence shown here is derived from an EMBL/GenBank/DDBJ whole genome shotgun (WGS) entry which is preliminary data.</text>
</comment>
<evidence type="ECO:0000259" key="1">
    <source>
        <dbReference type="Pfam" id="PF04264"/>
    </source>
</evidence>
<proteinExistence type="predicted"/>
<feature type="domain" description="Lipid/polyisoprenoid-binding YceI-like" evidence="1">
    <location>
        <begin position="68"/>
        <end position="208"/>
    </location>
</feature>
<name>A0A2M7G0V3_9BACT</name>
<accession>A0A2M7G0V3</accession>
<evidence type="ECO:0000313" key="3">
    <source>
        <dbReference type="Proteomes" id="UP000231019"/>
    </source>
</evidence>
<dbReference type="InterPro" id="IPR007372">
    <property type="entry name" value="Lipid/polyisoprenoid-bd_YceI"/>
</dbReference>
<dbReference type="AlphaFoldDB" id="A0A2M7G0V3"/>
<evidence type="ECO:0000313" key="2">
    <source>
        <dbReference type="EMBL" id="PIW15302.1"/>
    </source>
</evidence>
<dbReference type="EMBL" id="PFFQ01000053">
    <property type="protein sequence ID" value="PIW15302.1"/>
    <property type="molecule type" value="Genomic_DNA"/>
</dbReference>
<gene>
    <name evidence="2" type="ORF">COW36_17965</name>
</gene>
<dbReference type="InterPro" id="IPR036761">
    <property type="entry name" value="TTHA0802/YceI-like_sf"/>
</dbReference>
<organism evidence="2 3">
    <name type="scientific">bacterium (Candidatus Blackallbacteria) CG17_big_fil_post_rev_8_21_14_2_50_48_46</name>
    <dbReference type="NCBI Taxonomy" id="2014261"/>
    <lineage>
        <taxon>Bacteria</taxon>
        <taxon>Candidatus Blackallbacteria</taxon>
    </lineage>
</organism>
<sequence>MLKRRFTIKRRTYFVLKTSVIAPFLFFSLVSAVFATSLPSRQVLQQGSHCVAWRTTKTLALVSQHEVVGVSCQVSVTAKSAAGEKYSATVSIPINSFNSQEADRDKEVLKILKASVQPNLLFTTQAFSKAQWEALLAKGQGTVKGRLAVGGRSFPLAAIVKIRKNGGSIEVYGTIRTRFTAFGIQPPEVGPGGAIAKVPDYLELHFNLTSDKVQNYGIVK</sequence>
<reference evidence="2 3" key="1">
    <citation type="submission" date="2017-09" db="EMBL/GenBank/DDBJ databases">
        <title>Depth-based differentiation of microbial function through sediment-hosted aquifers and enrichment of novel symbionts in the deep terrestrial subsurface.</title>
        <authorList>
            <person name="Probst A.J."/>
            <person name="Ladd B."/>
            <person name="Jarett J.K."/>
            <person name="Geller-Mcgrath D.E."/>
            <person name="Sieber C.M."/>
            <person name="Emerson J.B."/>
            <person name="Anantharaman K."/>
            <person name="Thomas B.C."/>
            <person name="Malmstrom R."/>
            <person name="Stieglmeier M."/>
            <person name="Klingl A."/>
            <person name="Woyke T."/>
            <person name="Ryan C.M."/>
            <person name="Banfield J.F."/>
        </authorList>
    </citation>
    <scope>NUCLEOTIDE SEQUENCE [LARGE SCALE GENOMIC DNA]</scope>
    <source>
        <strain evidence="2">CG17_big_fil_post_rev_8_21_14_2_50_48_46</strain>
    </source>
</reference>
<dbReference type="Gene3D" id="2.40.128.110">
    <property type="entry name" value="Lipid/polyisoprenoid-binding, YceI-like"/>
    <property type="match status" value="1"/>
</dbReference>
<dbReference type="SUPFAM" id="SSF101874">
    <property type="entry name" value="YceI-like"/>
    <property type="match status" value="1"/>
</dbReference>